<proteinExistence type="predicted"/>
<evidence type="ECO:0000313" key="1">
    <source>
        <dbReference type="EMBL" id="JAE24881.1"/>
    </source>
</evidence>
<protein>
    <submittedName>
        <fullName evidence="1">Uncharacterized protein</fullName>
    </submittedName>
</protein>
<accession>A0A0A9GQP5</accession>
<dbReference type="EMBL" id="GBRH01173015">
    <property type="protein sequence ID" value="JAE24881.1"/>
    <property type="molecule type" value="Transcribed_RNA"/>
</dbReference>
<reference evidence="1" key="1">
    <citation type="submission" date="2014-09" db="EMBL/GenBank/DDBJ databases">
        <authorList>
            <person name="Magalhaes I.L.F."/>
            <person name="Oliveira U."/>
            <person name="Santos F.R."/>
            <person name="Vidigal T.H.D.A."/>
            <person name="Brescovit A.D."/>
            <person name="Santos A.J."/>
        </authorList>
    </citation>
    <scope>NUCLEOTIDE SEQUENCE</scope>
    <source>
        <tissue evidence="1">Shoot tissue taken approximately 20 cm above the soil surface</tissue>
    </source>
</reference>
<dbReference type="AlphaFoldDB" id="A0A0A9GQP5"/>
<sequence>MMLKLRIFFPVKGGQRMLVHVSIGNQN</sequence>
<organism evidence="1">
    <name type="scientific">Arundo donax</name>
    <name type="common">Giant reed</name>
    <name type="synonym">Donax arundinaceus</name>
    <dbReference type="NCBI Taxonomy" id="35708"/>
    <lineage>
        <taxon>Eukaryota</taxon>
        <taxon>Viridiplantae</taxon>
        <taxon>Streptophyta</taxon>
        <taxon>Embryophyta</taxon>
        <taxon>Tracheophyta</taxon>
        <taxon>Spermatophyta</taxon>
        <taxon>Magnoliopsida</taxon>
        <taxon>Liliopsida</taxon>
        <taxon>Poales</taxon>
        <taxon>Poaceae</taxon>
        <taxon>PACMAD clade</taxon>
        <taxon>Arundinoideae</taxon>
        <taxon>Arundineae</taxon>
        <taxon>Arundo</taxon>
    </lineage>
</organism>
<name>A0A0A9GQP5_ARUDO</name>
<reference evidence="1" key="2">
    <citation type="journal article" date="2015" name="Data Brief">
        <title>Shoot transcriptome of the giant reed, Arundo donax.</title>
        <authorList>
            <person name="Barrero R.A."/>
            <person name="Guerrero F.D."/>
            <person name="Moolhuijzen P."/>
            <person name="Goolsby J.A."/>
            <person name="Tidwell J."/>
            <person name="Bellgard S.E."/>
            <person name="Bellgard M.I."/>
        </authorList>
    </citation>
    <scope>NUCLEOTIDE SEQUENCE</scope>
    <source>
        <tissue evidence="1">Shoot tissue taken approximately 20 cm above the soil surface</tissue>
    </source>
</reference>